<evidence type="ECO:0000313" key="5">
    <source>
        <dbReference type="EMBL" id="TWB43263.1"/>
    </source>
</evidence>
<dbReference type="Pfam" id="PF00196">
    <property type="entry name" value="GerE"/>
    <property type="match status" value="1"/>
</dbReference>
<dbReference type="Pfam" id="PF03472">
    <property type="entry name" value="Autoind_bind"/>
    <property type="match status" value="1"/>
</dbReference>
<dbReference type="SUPFAM" id="SSF46894">
    <property type="entry name" value="C-terminal effector domain of the bipartite response regulators"/>
    <property type="match status" value="1"/>
</dbReference>
<evidence type="ECO:0000256" key="2">
    <source>
        <dbReference type="ARBA" id="ARBA00023125"/>
    </source>
</evidence>
<dbReference type="RefSeq" id="WP_145731458.1">
    <property type="nucleotide sequence ID" value="NZ_VITR01000005.1"/>
</dbReference>
<dbReference type="PRINTS" id="PR00038">
    <property type="entry name" value="HTHLUXR"/>
</dbReference>
<dbReference type="CDD" id="cd06170">
    <property type="entry name" value="LuxR_C_like"/>
    <property type="match status" value="1"/>
</dbReference>
<accession>A0A560HA96</accession>
<keyword evidence="1" id="KW-0805">Transcription regulation</keyword>
<organism evidence="5 6">
    <name type="scientific">Nitrospirillum amazonense</name>
    <dbReference type="NCBI Taxonomy" id="28077"/>
    <lineage>
        <taxon>Bacteria</taxon>
        <taxon>Pseudomonadati</taxon>
        <taxon>Pseudomonadota</taxon>
        <taxon>Alphaproteobacteria</taxon>
        <taxon>Rhodospirillales</taxon>
        <taxon>Azospirillaceae</taxon>
        <taxon>Nitrospirillum</taxon>
    </lineage>
</organism>
<dbReference type="PANTHER" id="PTHR44688:SF16">
    <property type="entry name" value="DNA-BINDING TRANSCRIPTIONAL ACTIVATOR DEVR_DOSR"/>
    <property type="match status" value="1"/>
</dbReference>
<reference evidence="5 6" key="1">
    <citation type="submission" date="2019-06" db="EMBL/GenBank/DDBJ databases">
        <title>Genomic Encyclopedia of Type Strains, Phase IV (KMG-V): Genome sequencing to study the core and pangenomes of soil and plant-associated prokaryotes.</title>
        <authorList>
            <person name="Whitman W."/>
        </authorList>
    </citation>
    <scope>NUCLEOTIDE SEQUENCE [LARGE SCALE GENOMIC DNA]</scope>
    <source>
        <strain evidence="5 6">BR 11622</strain>
    </source>
</reference>
<protein>
    <submittedName>
        <fullName evidence="5">DNA-binding CsgD family transcriptional regulator</fullName>
    </submittedName>
</protein>
<evidence type="ECO:0000256" key="1">
    <source>
        <dbReference type="ARBA" id="ARBA00023015"/>
    </source>
</evidence>
<gene>
    <name evidence="5" type="ORF">FBZ90_10576</name>
</gene>
<comment type="caution">
    <text evidence="5">The sequence shown here is derived from an EMBL/GenBank/DDBJ whole genome shotgun (WGS) entry which is preliminary data.</text>
</comment>
<evidence type="ECO:0000259" key="4">
    <source>
        <dbReference type="PROSITE" id="PS50043"/>
    </source>
</evidence>
<dbReference type="InterPro" id="IPR016032">
    <property type="entry name" value="Sig_transdc_resp-reg_C-effctor"/>
</dbReference>
<dbReference type="PANTHER" id="PTHR44688">
    <property type="entry name" value="DNA-BINDING TRANSCRIPTIONAL ACTIVATOR DEVR_DOSR"/>
    <property type="match status" value="1"/>
</dbReference>
<dbReference type="Proteomes" id="UP000315751">
    <property type="component" value="Unassembled WGS sequence"/>
</dbReference>
<keyword evidence="6" id="KW-1185">Reference proteome</keyword>
<name>A0A560HA96_9PROT</name>
<dbReference type="InterPro" id="IPR036388">
    <property type="entry name" value="WH-like_DNA-bd_sf"/>
</dbReference>
<dbReference type="PROSITE" id="PS50043">
    <property type="entry name" value="HTH_LUXR_2"/>
    <property type="match status" value="1"/>
</dbReference>
<proteinExistence type="predicted"/>
<feature type="domain" description="HTH luxR-type" evidence="4">
    <location>
        <begin position="197"/>
        <end position="262"/>
    </location>
</feature>
<dbReference type="SUPFAM" id="SSF75516">
    <property type="entry name" value="Pheromone-binding domain of LuxR-like quorum-sensing transcription factors"/>
    <property type="match status" value="1"/>
</dbReference>
<dbReference type="InterPro" id="IPR000792">
    <property type="entry name" value="Tscrpt_reg_LuxR_C"/>
</dbReference>
<dbReference type="EMBL" id="VITR01000005">
    <property type="protein sequence ID" value="TWB43263.1"/>
    <property type="molecule type" value="Genomic_DNA"/>
</dbReference>
<evidence type="ECO:0000256" key="3">
    <source>
        <dbReference type="ARBA" id="ARBA00023163"/>
    </source>
</evidence>
<dbReference type="SMART" id="SM00421">
    <property type="entry name" value="HTH_LUXR"/>
    <property type="match status" value="1"/>
</dbReference>
<dbReference type="AlphaFoldDB" id="A0A560HA96"/>
<evidence type="ECO:0000313" key="6">
    <source>
        <dbReference type="Proteomes" id="UP000315751"/>
    </source>
</evidence>
<dbReference type="GO" id="GO:0003677">
    <property type="term" value="F:DNA binding"/>
    <property type="evidence" value="ECO:0007669"/>
    <property type="project" value="UniProtKB-KW"/>
</dbReference>
<dbReference type="GO" id="GO:0006355">
    <property type="term" value="P:regulation of DNA-templated transcription"/>
    <property type="evidence" value="ECO:0007669"/>
    <property type="project" value="InterPro"/>
</dbReference>
<dbReference type="Gene3D" id="3.30.450.80">
    <property type="entry name" value="Transcription factor LuxR-like, autoinducer-binding domain"/>
    <property type="match status" value="1"/>
</dbReference>
<keyword evidence="3" id="KW-0804">Transcription</keyword>
<dbReference type="Gene3D" id="1.10.10.10">
    <property type="entry name" value="Winged helix-like DNA-binding domain superfamily/Winged helix DNA-binding domain"/>
    <property type="match status" value="1"/>
</dbReference>
<dbReference type="InterPro" id="IPR036693">
    <property type="entry name" value="TF_LuxR_autoind-bd_dom_sf"/>
</dbReference>
<sequence>MILDEALHRLSQPDNPDDLFDTFSALASDLGYAAVSYIDGRPGPAPGEPELFVRTTVREDFLNTYLSEGYINHDPLIAMAKRQAAPLTWADVPEYHASQLATRQAVSKLESTTRGRSKQDAQRAIAVMTAAADHGYTQGYVIPTHTVDPLGRLASAVVSLFWTQKPEGLATSDSAPSWLRLSALYMHERVVSMRLTPVTQLPTLTQREQEALVWASRGKTVEETGEIIGVSGRTVTFHLQNVLEKLGCYSKIHAVAKAIQMGLIHP</sequence>
<dbReference type="InterPro" id="IPR005143">
    <property type="entry name" value="TF_LuxR_autoind-bd_dom"/>
</dbReference>
<keyword evidence="2 5" id="KW-0238">DNA-binding</keyword>
<dbReference type="OrthoDB" id="7345476at2"/>